<dbReference type="Gene3D" id="3.40.50.300">
    <property type="entry name" value="P-loop containing nucleotide triphosphate hydrolases"/>
    <property type="match status" value="1"/>
</dbReference>
<dbReference type="RefSeq" id="WP_067558820.1">
    <property type="nucleotide sequence ID" value="NZ_LPXN01000140.1"/>
</dbReference>
<dbReference type="GO" id="GO:0016887">
    <property type="term" value="F:ATP hydrolysis activity"/>
    <property type="evidence" value="ECO:0007669"/>
    <property type="project" value="InterPro"/>
</dbReference>
<dbReference type="SUPFAM" id="SSF52540">
    <property type="entry name" value="P-loop containing nucleoside triphosphate hydrolases"/>
    <property type="match status" value="1"/>
</dbReference>
<dbReference type="GO" id="GO:0055085">
    <property type="term" value="P:transmembrane transport"/>
    <property type="evidence" value="ECO:0007669"/>
    <property type="project" value="UniProtKB-ARBA"/>
</dbReference>
<dbReference type="Pfam" id="PF00005">
    <property type="entry name" value="ABC_tran"/>
    <property type="match status" value="1"/>
</dbReference>
<dbReference type="InterPro" id="IPR017871">
    <property type="entry name" value="ABC_transporter-like_CS"/>
</dbReference>
<dbReference type="PANTHER" id="PTHR43297:SF2">
    <property type="entry name" value="DIPEPTIDE TRANSPORT ATP-BINDING PROTEIN DPPD"/>
    <property type="match status" value="1"/>
</dbReference>
<dbReference type="PANTHER" id="PTHR43297">
    <property type="entry name" value="OLIGOPEPTIDE TRANSPORT ATP-BINDING PROTEIN APPD"/>
    <property type="match status" value="1"/>
</dbReference>
<evidence type="ECO:0000256" key="2">
    <source>
        <dbReference type="ARBA" id="ARBA00005417"/>
    </source>
</evidence>
<accession>A0A154VRC5</accession>
<comment type="similarity">
    <text evidence="2">Belongs to the ABC transporter superfamily.</text>
</comment>
<dbReference type="FunFam" id="3.40.50.300:FF:000016">
    <property type="entry name" value="Oligopeptide ABC transporter ATP-binding component"/>
    <property type="match status" value="1"/>
</dbReference>
<evidence type="ECO:0000313" key="10">
    <source>
        <dbReference type="Proteomes" id="UP000076400"/>
    </source>
</evidence>
<keyword evidence="3" id="KW-0813">Transport</keyword>
<evidence type="ECO:0000256" key="5">
    <source>
        <dbReference type="ARBA" id="ARBA00022741"/>
    </source>
</evidence>
<dbReference type="PROSITE" id="PS50893">
    <property type="entry name" value="ABC_TRANSPORTER_2"/>
    <property type="match status" value="1"/>
</dbReference>
<dbReference type="GO" id="GO:0005886">
    <property type="term" value="C:plasma membrane"/>
    <property type="evidence" value="ECO:0007669"/>
    <property type="project" value="UniProtKB-SubCell"/>
</dbReference>
<evidence type="ECO:0000256" key="6">
    <source>
        <dbReference type="ARBA" id="ARBA00022840"/>
    </source>
</evidence>
<feature type="domain" description="ABC transporter" evidence="8">
    <location>
        <begin position="4"/>
        <end position="255"/>
    </location>
</feature>
<dbReference type="InterPro" id="IPR027417">
    <property type="entry name" value="P-loop_NTPase"/>
</dbReference>
<keyword evidence="4" id="KW-1003">Cell membrane</keyword>
<sequence length="333" mass="36761">MSILQVRDLHTQFFTQDGVVRAVDGVSFDLDQGETLAIVGESGCGKSVTAMSILRLIQAETGRIVSGSIKFEGRELTTLTEEQMRGIRGHDISMIFQEPMTSLNPVLTIGTQIAENVVRHLGVSWQEGLNRAQEMLELVKISDAKRRLDEYPHQLSGGMRQRVMIAMALACRPKLLIADEPTTALDVTIQAQILDLMLELKEKIDAAIVMITHDLGVVAETAQRVVVMYAGRKVEEATVGELFAHPMHPYTRGLMRAIPRLDIDAEAEGRRARLQEIPGMVPVLTQPIPGCAFAPRCPFATEKCTAERPPLVENRPGHIAACWHTDRVLEQAA</sequence>
<dbReference type="InterPro" id="IPR013563">
    <property type="entry name" value="Oligopep_ABC_C"/>
</dbReference>
<dbReference type="AlphaFoldDB" id="A0A154VRC5"/>
<evidence type="ECO:0000256" key="7">
    <source>
        <dbReference type="ARBA" id="ARBA00023136"/>
    </source>
</evidence>
<dbReference type="STRING" id="580166.AUP43_12595"/>
<reference evidence="9 10" key="1">
    <citation type="submission" date="2015-12" db="EMBL/GenBank/DDBJ databases">
        <title>Genome sequence of Oceanibaculum pacificum MCCC 1A02656.</title>
        <authorList>
            <person name="Lu L."/>
            <person name="Lai Q."/>
            <person name="Shao Z."/>
            <person name="Qian P."/>
        </authorList>
    </citation>
    <scope>NUCLEOTIDE SEQUENCE [LARGE SCALE GENOMIC DNA]</scope>
    <source>
        <strain evidence="9 10">MCCC 1A02656</strain>
    </source>
</reference>
<keyword evidence="6 9" id="KW-0067">ATP-binding</keyword>
<organism evidence="9 10">
    <name type="scientific">Oceanibaculum pacificum</name>
    <dbReference type="NCBI Taxonomy" id="580166"/>
    <lineage>
        <taxon>Bacteria</taxon>
        <taxon>Pseudomonadati</taxon>
        <taxon>Pseudomonadota</taxon>
        <taxon>Alphaproteobacteria</taxon>
        <taxon>Rhodospirillales</taxon>
        <taxon>Oceanibaculaceae</taxon>
        <taxon>Oceanibaculum</taxon>
    </lineage>
</organism>
<keyword evidence="7" id="KW-0472">Membrane</keyword>
<dbReference type="EMBL" id="LPXN01000140">
    <property type="protein sequence ID" value="KZD03854.1"/>
    <property type="molecule type" value="Genomic_DNA"/>
</dbReference>
<dbReference type="InterPro" id="IPR003439">
    <property type="entry name" value="ABC_transporter-like_ATP-bd"/>
</dbReference>
<dbReference type="InterPro" id="IPR003593">
    <property type="entry name" value="AAA+_ATPase"/>
</dbReference>
<evidence type="ECO:0000256" key="4">
    <source>
        <dbReference type="ARBA" id="ARBA00022475"/>
    </source>
</evidence>
<dbReference type="CDD" id="cd03257">
    <property type="entry name" value="ABC_NikE_OppD_transporters"/>
    <property type="match status" value="1"/>
</dbReference>
<gene>
    <name evidence="9" type="ORF">AUP43_12595</name>
</gene>
<dbReference type="InterPro" id="IPR050388">
    <property type="entry name" value="ABC_Ni/Peptide_Import"/>
</dbReference>
<dbReference type="OrthoDB" id="37801at2"/>
<dbReference type="GO" id="GO:0015833">
    <property type="term" value="P:peptide transport"/>
    <property type="evidence" value="ECO:0007669"/>
    <property type="project" value="InterPro"/>
</dbReference>
<evidence type="ECO:0000259" key="8">
    <source>
        <dbReference type="PROSITE" id="PS50893"/>
    </source>
</evidence>
<keyword evidence="10" id="KW-1185">Reference proteome</keyword>
<comment type="caution">
    <text evidence="9">The sequence shown here is derived from an EMBL/GenBank/DDBJ whole genome shotgun (WGS) entry which is preliminary data.</text>
</comment>
<dbReference type="SMART" id="SM00382">
    <property type="entry name" value="AAA"/>
    <property type="match status" value="1"/>
</dbReference>
<dbReference type="Pfam" id="PF08352">
    <property type="entry name" value="oligo_HPY"/>
    <property type="match status" value="1"/>
</dbReference>
<dbReference type="Proteomes" id="UP000076400">
    <property type="component" value="Unassembled WGS sequence"/>
</dbReference>
<evidence type="ECO:0000313" key="9">
    <source>
        <dbReference type="EMBL" id="KZD03854.1"/>
    </source>
</evidence>
<keyword evidence="5" id="KW-0547">Nucleotide-binding</keyword>
<dbReference type="PROSITE" id="PS00211">
    <property type="entry name" value="ABC_TRANSPORTER_1"/>
    <property type="match status" value="1"/>
</dbReference>
<protein>
    <submittedName>
        <fullName evidence="9">Peptide ABC transporter ATP-binding protein</fullName>
    </submittedName>
</protein>
<evidence type="ECO:0000256" key="3">
    <source>
        <dbReference type="ARBA" id="ARBA00022448"/>
    </source>
</evidence>
<name>A0A154VRC5_9PROT</name>
<proteinExistence type="inferred from homology"/>
<comment type="subcellular location">
    <subcellularLocation>
        <location evidence="1">Cell inner membrane</location>
        <topology evidence="1">Peripheral membrane protein</topology>
    </subcellularLocation>
</comment>
<evidence type="ECO:0000256" key="1">
    <source>
        <dbReference type="ARBA" id="ARBA00004417"/>
    </source>
</evidence>
<dbReference type="NCBIfam" id="TIGR01727">
    <property type="entry name" value="oligo_HPY"/>
    <property type="match status" value="1"/>
</dbReference>
<dbReference type="GO" id="GO:0005524">
    <property type="term" value="F:ATP binding"/>
    <property type="evidence" value="ECO:0007669"/>
    <property type="project" value="UniProtKB-KW"/>
</dbReference>